<dbReference type="Proteomes" id="UP000559809">
    <property type="component" value="Unassembled WGS sequence"/>
</dbReference>
<dbReference type="RefSeq" id="WP_180157516.1">
    <property type="nucleotide sequence ID" value="NZ_JACCEM010000009.1"/>
</dbReference>
<accession>A0A853FY28</accession>
<dbReference type="EMBL" id="JACCEM010000009">
    <property type="protein sequence ID" value="NYT51024.1"/>
    <property type="molecule type" value="Genomic_DNA"/>
</dbReference>
<sequence length="81" mass="8758">MFHTDDNDEALALFDGPPPGWTAPLRVVNQHVQAALAAAVRLANHELNQPSEAAIMQIFQAMMDRTAFGKTGNDVTSSSIH</sequence>
<name>A0A853FY28_9BURK</name>
<proteinExistence type="predicted"/>
<reference evidence="1 2" key="1">
    <citation type="submission" date="2020-07" db="EMBL/GenBank/DDBJ databases">
        <title>Taxonomic revisions and descriptions of new bacterial species based on genomic comparisons in the high-G+C-content subgroup of the family Alcaligenaceae.</title>
        <authorList>
            <person name="Szabo A."/>
            <person name="Felfoldi T."/>
        </authorList>
    </citation>
    <scope>NUCLEOTIDE SEQUENCE [LARGE SCALE GENOMIC DNA]</scope>
    <source>
        <strain evidence="1 2">LMG 24012</strain>
    </source>
</reference>
<evidence type="ECO:0000313" key="1">
    <source>
        <dbReference type="EMBL" id="NYT51024.1"/>
    </source>
</evidence>
<gene>
    <name evidence="1" type="ORF">H0A72_17060</name>
</gene>
<keyword evidence="2" id="KW-1185">Reference proteome</keyword>
<dbReference type="AlphaFoldDB" id="A0A853FY28"/>
<evidence type="ECO:0000313" key="2">
    <source>
        <dbReference type="Proteomes" id="UP000559809"/>
    </source>
</evidence>
<protein>
    <submittedName>
        <fullName evidence="1">Uncharacterized protein</fullName>
    </submittedName>
</protein>
<comment type="caution">
    <text evidence="1">The sequence shown here is derived from an EMBL/GenBank/DDBJ whole genome shotgun (WGS) entry which is preliminary data.</text>
</comment>
<organism evidence="1 2">
    <name type="scientific">Parapusillimonas granuli</name>
    <dbReference type="NCBI Taxonomy" id="380911"/>
    <lineage>
        <taxon>Bacteria</taxon>
        <taxon>Pseudomonadati</taxon>
        <taxon>Pseudomonadota</taxon>
        <taxon>Betaproteobacteria</taxon>
        <taxon>Burkholderiales</taxon>
        <taxon>Alcaligenaceae</taxon>
        <taxon>Parapusillimonas</taxon>
    </lineage>
</organism>